<dbReference type="EMBL" id="JACGDG010000050">
    <property type="protein sequence ID" value="MBA6119386.1"/>
    <property type="molecule type" value="Genomic_DNA"/>
</dbReference>
<evidence type="ECO:0000313" key="3">
    <source>
        <dbReference type="Proteomes" id="UP000553948"/>
    </source>
</evidence>
<dbReference type="RefSeq" id="WP_181074428.1">
    <property type="nucleotide sequence ID" value="NZ_JACGDG010000050.1"/>
</dbReference>
<keyword evidence="1" id="KW-0732">Signal</keyword>
<dbReference type="Pfam" id="PF13557">
    <property type="entry name" value="Phenol_MetA_deg"/>
    <property type="match status" value="1"/>
</dbReference>
<comment type="caution">
    <text evidence="2">The sequence shown here is derived from an EMBL/GenBank/DDBJ whole genome shotgun (WGS) entry which is preliminary data.</text>
</comment>
<protein>
    <submittedName>
        <fullName evidence="2">Transporter</fullName>
    </submittedName>
</protein>
<reference evidence="2 3" key="1">
    <citation type="submission" date="2020-07" db="EMBL/GenBank/DDBJ databases">
        <title>Diversity of carbapenemase encoding genes among Pseudomonas putida group clinical isolates in a tertiary Brazilian hospital.</title>
        <authorList>
            <person name="Alberto-Lei F."/>
            <person name="Nodari C.S."/>
            <person name="Streling A.P."/>
            <person name="Paulino J.T."/>
            <person name="Bessa-Neto F.O."/>
            <person name="Cayo R."/>
            <person name="Gales A.C."/>
        </authorList>
    </citation>
    <scope>NUCLEOTIDE SEQUENCE [LARGE SCALE GENOMIC DNA]</scope>
    <source>
        <strain evidence="2 3">12464</strain>
    </source>
</reference>
<sequence length="314" mass="34585">MTPNKNNIGTITTPSALPFRWRLLSASLILLATGVSKPVQATEGGGSSYPMGTENYMSGAMPPPGFYGIVYSSHYDADSLRGNDGKKLSVDFRVRTSSIDPRFIWVTAQNLLGGSLAFHTIMPLVDLKVDLNGHAQRKQGLGDMTFGAALGYHLSDKLHAIVALDIMAPTGEYDKDDLANIGRNYWDIQPVLAVSYVDPQGLNADAKIMYDFNLKNHATDYTSGQEFHVDYALGWGFAKGWVVGVGGYVYQQTTDDRQHGERLENNKGRAFAIGPSIKYTNSDGWFLTAKWQEETNVRNRAGGEAYWLKLTVPF</sequence>
<dbReference type="Proteomes" id="UP000553948">
    <property type="component" value="Unassembled WGS sequence"/>
</dbReference>
<proteinExistence type="predicted"/>
<gene>
    <name evidence="2" type="ORF">H4C47_27195</name>
</gene>
<evidence type="ECO:0000256" key="1">
    <source>
        <dbReference type="SAM" id="SignalP"/>
    </source>
</evidence>
<name>A0A7W2L6M5_PSEPU</name>
<evidence type="ECO:0000313" key="2">
    <source>
        <dbReference type="EMBL" id="MBA6119386.1"/>
    </source>
</evidence>
<dbReference type="AlphaFoldDB" id="A0A7W2L6M5"/>
<feature type="signal peptide" evidence="1">
    <location>
        <begin position="1"/>
        <end position="41"/>
    </location>
</feature>
<organism evidence="2 3">
    <name type="scientific">Pseudomonas putida</name>
    <name type="common">Arthrobacter siderocapsulatus</name>
    <dbReference type="NCBI Taxonomy" id="303"/>
    <lineage>
        <taxon>Bacteria</taxon>
        <taxon>Pseudomonadati</taxon>
        <taxon>Pseudomonadota</taxon>
        <taxon>Gammaproteobacteria</taxon>
        <taxon>Pseudomonadales</taxon>
        <taxon>Pseudomonadaceae</taxon>
        <taxon>Pseudomonas</taxon>
    </lineage>
</organism>
<dbReference type="InterPro" id="IPR025737">
    <property type="entry name" value="FApF"/>
</dbReference>
<feature type="chain" id="PRO_5031556933" evidence="1">
    <location>
        <begin position="42"/>
        <end position="314"/>
    </location>
</feature>
<accession>A0A7W2L6M5</accession>